<sequence>MPGFRQLSRSPGSPPPPPTLPTYKWFLTVYAQDILTWIEEIKVQITSTYRSILKLDSSKKRTTLFDYFFPDSVGPDNIAGFRHVDALCEYLLKLDGVKGLSLTDSQVSEVIRLWLNLNDYDKKKIIYVKRHQERLVQGRFHCSKKKKNVFLVIFLGHSGTPAQWSDCCRVVETLSIKLCQKFPSPVKKGTSAITAGRQFYTPTVKSASWYLILPEHNKRARNRERAILLQGVDLPASQPVAAGPLPLPQEKLVDISDDSSAERHHYVHAENTAGQVYLRCQGGSLRNRPVVPLVVYHLPTQAQCAQPLYMLPTTPQIYTPQHAAPQYSIPRTTQWHINKRMQEPERQGPLPKMLCAEGTLLISVRNVGIPESARQVTTNIRDTFTVHMTKL</sequence>
<comment type="caution">
    <text evidence="1">The sequence shown here is derived from an EMBL/GenBank/DDBJ whole genome shotgun (WGS) entry which is preliminary data.</text>
</comment>
<accession>A0AAD9IZB1</accession>
<organism evidence="1 2">
    <name type="scientific">Paralvinella palmiformis</name>
    <dbReference type="NCBI Taxonomy" id="53620"/>
    <lineage>
        <taxon>Eukaryota</taxon>
        <taxon>Metazoa</taxon>
        <taxon>Spiralia</taxon>
        <taxon>Lophotrochozoa</taxon>
        <taxon>Annelida</taxon>
        <taxon>Polychaeta</taxon>
        <taxon>Sedentaria</taxon>
        <taxon>Canalipalpata</taxon>
        <taxon>Terebellida</taxon>
        <taxon>Terebelliformia</taxon>
        <taxon>Alvinellidae</taxon>
        <taxon>Paralvinella</taxon>
    </lineage>
</organism>
<keyword evidence="2" id="KW-1185">Reference proteome</keyword>
<proteinExistence type="predicted"/>
<dbReference type="Proteomes" id="UP001208570">
    <property type="component" value="Unassembled WGS sequence"/>
</dbReference>
<gene>
    <name evidence="1" type="ORF">LSH36_881g03003</name>
</gene>
<name>A0AAD9IZB1_9ANNE</name>
<reference evidence="1" key="1">
    <citation type="journal article" date="2023" name="Mol. Biol. Evol.">
        <title>Third-Generation Sequencing Reveals the Adaptive Role of the Epigenome in Three Deep-Sea Polychaetes.</title>
        <authorList>
            <person name="Perez M."/>
            <person name="Aroh O."/>
            <person name="Sun Y."/>
            <person name="Lan Y."/>
            <person name="Juniper S.K."/>
            <person name="Young C.R."/>
            <person name="Angers B."/>
            <person name="Qian P.Y."/>
        </authorList>
    </citation>
    <scope>NUCLEOTIDE SEQUENCE</scope>
    <source>
        <strain evidence="1">P08H-3</strain>
    </source>
</reference>
<dbReference type="EMBL" id="JAODUP010000881">
    <property type="protein sequence ID" value="KAK2143070.1"/>
    <property type="molecule type" value="Genomic_DNA"/>
</dbReference>
<protein>
    <submittedName>
        <fullName evidence="1">Uncharacterized protein</fullName>
    </submittedName>
</protein>
<evidence type="ECO:0000313" key="2">
    <source>
        <dbReference type="Proteomes" id="UP001208570"/>
    </source>
</evidence>
<dbReference type="AlphaFoldDB" id="A0AAD9IZB1"/>
<evidence type="ECO:0000313" key="1">
    <source>
        <dbReference type="EMBL" id="KAK2143070.1"/>
    </source>
</evidence>